<accession>U5EDD7</accession>
<evidence type="ECO:0000313" key="2">
    <source>
        <dbReference type="EMBL" id="JAB55064.1"/>
    </source>
</evidence>
<keyword evidence="1" id="KW-0732">Signal</keyword>
<proteinExistence type="evidence at transcript level"/>
<sequence>MKNFGILLVVIFGIQCISSEDTSEATIEANERAIPDVFEKVNELIPLLDNYNQLSVSQAIQAKVNASKYLTEFHTKFFSTHEQFVNSTIDEKTKVEYQLGSQAPEVDQECLVYVRERLNMDFNLCGVGYQNCLNTADDSLDRTIAKLYLELDNSNISLALDSLLGSFRSENIFVTHEKILNNLREKEHQWSHPENQPDFGFEVFVEEFKQDLNAILSAYRECSNNYYKLALSQFDVSITYLLETCKGSIVEYSNKY</sequence>
<organism evidence="2">
    <name type="scientific">Corethrella appendiculata</name>
    <dbReference type="NCBI Taxonomy" id="1370023"/>
    <lineage>
        <taxon>Eukaryota</taxon>
        <taxon>Metazoa</taxon>
        <taxon>Ecdysozoa</taxon>
        <taxon>Arthropoda</taxon>
        <taxon>Hexapoda</taxon>
        <taxon>Insecta</taxon>
        <taxon>Pterygota</taxon>
        <taxon>Neoptera</taxon>
        <taxon>Endopterygota</taxon>
        <taxon>Diptera</taxon>
        <taxon>Nematocera</taxon>
        <taxon>Culicoidea</taxon>
        <taxon>Chaoboridae</taxon>
        <taxon>Corethrella</taxon>
    </lineage>
</organism>
<dbReference type="EMBL" id="GANO01004807">
    <property type="protein sequence ID" value="JAB55064.1"/>
    <property type="molecule type" value="mRNA"/>
</dbReference>
<feature type="signal peptide" evidence="1">
    <location>
        <begin position="1"/>
        <end position="19"/>
    </location>
</feature>
<evidence type="ECO:0000256" key="1">
    <source>
        <dbReference type="SAM" id="SignalP"/>
    </source>
</evidence>
<reference evidence="2" key="1">
    <citation type="journal article" date="2014" name="Insect Biochem. Mol. Biol.">
        <title>An insight into the sialome of the frog biting fly, Corethrella appendiculata.</title>
        <authorList>
            <person name="Ribeiro J.M.C."/>
            <person name="Chagas A.C."/>
            <person name="Pham V.M."/>
            <person name="Lounibos L.P."/>
            <person name="Calvo E."/>
        </authorList>
    </citation>
    <scope>NUCLEOTIDE SEQUENCE</scope>
    <source>
        <tissue evidence="2">Salivary glands</tissue>
    </source>
</reference>
<dbReference type="AlphaFoldDB" id="U5EDD7"/>
<feature type="chain" id="PRO_5004659257" evidence="1">
    <location>
        <begin position="20"/>
        <end position="256"/>
    </location>
</feature>
<name>U5EDD7_9DIPT</name>
<protein>
    <submittedName>
        <fullName evidence="2">Putative secreted protein</fullName>
    </submittedName>
</protein>